<feature type="transmembrane region" description="Helical" evidence="1">
    <location>
        <begin position="5"/>
        <end position="26"/>
    </location>
</feature>
<dbReference type="Proteomes" id="UP001339962">
    <property type="component" value="Unassembled WGS sequence"/>
</dbReference>
<reference evidence="2 4" key="1">
    <citation type="submission" date="2023-01" db="EMBL/GenBank/DDBJ databases">
        <title>Genome-based reclassification of Anoxybacillus geothermalis as a later heterotypic synonym of Anoxybacillus rupiensis.</title>
        <authorList>
            <person name="Inan Bektas K."/>
            <person name="Canakci S."/>
            <person name="Belduz A.A."/>
            <person name="Guler H.H."/>
        </authorList>
    </citation>
    <scope>NUCLEOTIDE SEQUENCE [LARGE SCALE GENOMIC DNA]</scope>
    <source>
        <strain evidence="2 4">DSM 17127</strain>
    </source>
</reference>
<dbReference type="Proteomes" id="UP001213979">
    <property type="component" value="Unassembled WGS sequence"/>
</dbReference>
<evidence type="ECO:0000313" key="4">
    <source>
        <dbReference type="Proteomes" id="UP001213979"/>
    </source>
</evidence>
<dbReference type="RefSeq" id="WP_275191655.1">
    <property type="nucleotide sequence ID" value="NZ_JAQOTG010000001.1"/>
</dbReference>
<evidence type="ECO:0008006" key="6">
    <source>
        <dbReference type="Google" id="ProtNLM"/>
    </source>
</evidence>
<keyword evidence="4" id="KW-1185">Reference proteome</keyword>
<protein>
    <recommendedName>
        <fullName evidence="6">DUF3108 domain-containing protein</fullName>
    </recommendedName>
</protein>
<reference evidence="3 5" key="2">
    <citation type="submission" date="2023-03" db="EMBL/GenBank/DDBJ databases">
        <title>Bacillus Genome Sequencing.</title>
        <authorList>
            <person name="Dunlap C."/>
        </authorList>
    </citation>
    <scope>NUCLEOTIDE SEQUENCE [LARGE SCALE GENOMIC DNA]</scope>
    <source>
        <strain evidence="3 5">NRS-38</strain>
    </source>
</reference>
<keyword evidence="1" id="KW-0472">Membrane</keyword>
<dbReference type="EMBL" id="JAQOTG010000001">
    <property type="protein sequence ID" value="MDE8562590.1"/>
    <property type="molecule type" value="Genomic_DNA"/>
</dbReference>
<evidence type="ECO:0000313" key="3">
    <source>
        <dbReference type="EMBL" id="MED5050836.1"/>
    </source>
</evidence>
<name>A0ABD5ITV3_9BACL</name>
<keyword evidence="1" id="KW-0812">Transmembrane</keyword>
<organism evidence="3 5">
    <name type="scientific">Anoxybacteroides rupiense</name>
    <dbReference type="NCBI Taxonomy" id="311460"/>
    <lineage>
        <taxon>Bacteria</taxon>
        <taxon>Bacillati</taxon>
        <taxon>Bacillota</taxon>
        <taxon>Bacilli</taxon>
        <taxon>Bacillales</taxon>
        <taxon>Anoxybacillaceae</taxon>
        <taxon>Anoxybacteroides</taxon>
    </lineage>
</organism>
<comment type="caution">
    <text evidence="3">The sequence shown here is derived from an EMBL/GenBank/DDBJ whole genome shotgun (WGS) entry which is preliminary data.</text>
</comment>
<evidence type="ECO:0000256" key="1">
    <source>
        <dbReference type="SAM" id="Phobius"/>
    </source>
</evidence>
<accession>A0ABD5ITV3</accession>
<proteinExistence type="predicted"/>
<evidence type="ECO:0000313" key="5">
    <source>
        <dbReference type="Proteomes" id="UP001339962"/>
    </source>
</evidence>
<dbReference type="EMBL" id="JARTLI010000004">
    <property type="protein sequence ID" value="MED5050836.1"/>
    <property type="molecule type" value="Genomic_DNA"/>
</dbReference>
<gene>
    <name evidence="3" type="ORF">P9850_02990</name>
    <name evidence="2" type="ORF">PNH38_01690</name>
</gene>
<keyword evidence="1" id="KW-1133">Transmembrane helix</keyword>
<sequence>MKRALFWMIPLFVTLLISLYLFPFSFENPSQEAITFFPIDQEASFQQTATVLHARSPKSHHSYSLSWTVSSSLNEKVYLRQDISLLFADGRLMGTLSKWREADQSLRQERSFQSTDSHFFQAISFHYGEIHRGDTITSSQKMSGDQLYVIASPYSPFTSFRHAKTANEKEWQRVLNKASSQLLEYTAKAMIEEIGVNERLYYHLYLPELLSYNEQPFPDLSQAKTQAIIGNLWEGLYKNYFLGIKQKDGSIISPIGSTVPLLLISKDYSHLIVLTKTKNGETVQLRQHISP</sequence>
<evidence type="ECO:0000313" key="2">
    <source>
        <dbReference type="EMBL" id="MDE8562590.1"/>
    </source>
</evidence>
<dbReference type="AlphaFoldDB" id="A0ABD5ITV3"/>